<feature type="domain" description="DUF5591" evidence="8">
    <location>
        <begin position="376"/>
        <end position="532"/>
    </location>
</feature>
<keyword evidence="1 6" id="KW-0328">Glycosyltransferase</keyword>
<sequence>MSFEILDRDLLGRIGKFKTKQGVIETPLFLPVVNPLKQVLSPQEMARDFKCQAIITNAYLLKKNFEEEVKAKGIHDFLTFNRTVMTDSGAYQLLTYGQVNISPEEIVQFEEEINTDIAVILDIPTGWNAKWERAEYTVKETLRRAQLTFNLLTRKDILWVGPIQGGNHLDLVAYSAVEIGKMPFHIYALGSPTQVMERYLFNFLVDMIMTAKRNLPVEKPLHLFGAGHPFMLSFAVALGCDIFDSAAYAIFAREGKYLTDYGTLKLKDLEYFSCTCNVCSRFTPKELQTMDPKERICLLTWHNLGTCFTEIKRIKQAIREGRLWELLELRARSHPHLFSAFMKLKSYQEYIEGFTPISKKKGFLYFDSMGLARPEIFRYRKKLREWSPPTKSEILVLLPRPNAKPFHSSREFKKIKELIIKVIGDKILQIDFCFYSAPFGIIPLELDEVYPLSQFEMSIPIDYGTIEYVIEQVQDYLLRQGRKYQHVLLHPDVIFGNKIIDVCRKTCQVLGIDFQTSTEEGRIWSKKAIEDLIGKIEDLQRVCNSGD</sequence>
<proteinExistence type="inferred from homology"/>
<dbReference type="Gene3D" id="3.20.20.105">
    <property type="entry name" value="Queuine tRNA-ribosyltransferase-like"/>
    <property type="match status" value="1"/>
</dbReference>
<evidence type="ECO:0000256" key="2">
    <source>
        <dbReference type="ARBA" id="ARBA00022679"/>
    </source>
</evidence>
<dbReference type="NCBIfam" id="TIGR00432">
    <property type="entry name" value="arcsn_tRNA_tgt"/>
    <property type="match status" value="1"/>
</dbReference>
<reference evidence="9" key="1">
    <citation type="journal article" date="2012" name="Environ. Microbiol.">
        <title>Genetic structure of three fosmid-fragments encoding 16S rRNA genes of the Miscellaneous Crenarchaeotic Group (MCG): implications for physiology and evolution of marine sedimentary archaea.</title>
        <authorList>
            <person name="Li P.Y."/>
            <person name="Xie B.B."/>
            <person name="Zhang X.Y."/>
            <person name="Qin Q.L."/>
            <person name="Dang H.Y."/>
            <person name="Wang X.M."/>
            <person name="Chen X.L."/>
            <person name="Yu J."/>
            <person name="Zhang Y.Z."/>
        </authorList>
    </citation>
    <scope>NUCLEOTIDE SEQUENCE</scope>
</reference>
<dbReference type="InterPro" id="IPR036895">
    <property type="entry name" value="Uracil-DNA_glycosylase-like_sf"/>
</dbReference>
<comment type="pathway">
    <text evidence="6">tRNA modification; archaeosine-tRNA biosynthesis.</text>
</comment>
<evidence type="ECO:0000256" key="5">
    <source>
        <dbReference type="ARBA" id="ARBA00022833"/>
    </source>
</evidence>
<dbReference type="Pfam" id="PF17884">
    <property type="entry name" value="DUF5591"/>
    <property type="match status" value="1"/>
</dbReference>
<evidence type="ECO:0000256" key="1">
    <source>
        <dbReference type="ARBA" id="ARBA00022676"/>
    </source>
</evidence>
<comment type="similarity">
    <text evidence="6">Belongs to the archaeosine tRNA-ribosyltransferase family.</text>
</comment>
<dbReference type="HAMAP" id="MF_01634">
    <property type="entry name" value="TgtA_arch"/>
    <property type="match status" value="1"/>
</dbReference>
<comment type="caution">
    <text evidence="6">Lacks conserved residue(s) required for the propagation of feature annotation.</text>
</comment>
<feature type="domain" description="tRNA-guanine(15) transglycosylase-like" evidence="7">
    <location>
        <begin position="12"/>
        <end position="335"/>
    </location>
</feature>
<dbReference type="Gene3D" id="3.40.50.10630">
    <property type="entry name" value="Uracil-DNA glycosylase-like"/>
    <property type="match status" value="1"/>
</dbReference>
<feature type="active site" description="Nucleophile" evidence="6">
    <location>
        <position position="87"/>
    </location>
</feature>
<keyword evidence="2 6" id="KW-0808">Transferase</keyword>
<protein>
    <recommendedName>
        <fullName evidence="6">tRNA-guanine(15) transglycosylase</fullName>
        <ecNumber evidence="6">2.4.2.48</ecNumber>
    </recommendedName>
    <alternativeName>
        <fullName evidence="6">7-cyano-7-deazaguanine tRNA-ribosyltransferase</fullName>
    </alternativeName>
    <alternativeName>
        <fullName evidence="6">Archaeal tRNA-guanine transglycosylase</fullName>
    </alternativeName>
</protein>
<dbReference type="AlphaFoldDB" id="G9BAN8"/>
<dbReference type="InterPro" id="IPR002616">
    <property type="entry name" value="tRNA_ribo_trans-like"/>
</dbReference>
<gene>
    <name evidence="6" type="primary">tgtA</name>
    <name evidence="9" type="ORF">E37-7F_11</name>
</gene>
<dbReference type="UniPathway" id="UPA00393"/>
<keyword evidence="4 6" id="KW-0479">Metal-binding</keyword>
<feature type="binding site" evidence="6">
    <location>
        <position position="274"/>
    </location>
    <ligand>
        <name>Zn(2+)</name>
        <dbReference type="ChEBI" id="CHEBI:29105"/>
    </ligand>
</feature>
<dbReference type="EC" id="2.4.2.48" evidence="6"/>
<keyword evidence="3 6" id="KW-0819">tRNA processing</keyword>
<evidence type="ECO:0000256" key="6">
    <source>
        <dbReference type="HAMAP-Rule" id="MF_01634"/>
    </source>
</evidence>
<evidence type="ECO:0000259" key="8">
    <source>
        <dbReference type="Pfam" id="PF17884"/>
    </source>
</evidence>
<dbReference type="PANTHER" id="PTHR46499:SF1">
    <property type="entry name" value="QUEUINE TRNA-RIBOSYLTRANSFERASE"/>
    <property type="match status" value="1"/>
</dbReference>
<dbReference type="GO" id="GO:0005737">
    <property type="term" value="C:cytoplasm"/>
    <property type="evidence" value="ECO:0007669"/>
    <property type="project" value="TreeGrafter"/>
</dbReference>
<dbReference type="SUPFAM" id="SSF52141">
    <property type="entry name" value="Uracil-DNA glycosylase-like"/>
    <property type="match status" value="1"/>
</dbReference>
<dbReference type="InterPro" id="IPR050076">
    <property type="entry name" value="ArchSynthase1/Queuine_TRR"/>
</dbReference>
<feature type="binding site" evidence="6">
    <location>
        <position position="276"/>
    </location>
    <ligand>
        <name>Zn(2+)</name>
        <dbReference type="ChEBI" id="CHEBI:29105"/>
    </ligand>
</feature>
<dbReference type="EMBL" id="HQ214611">
    <property type="protein sequence ID" value="ADQ54394.1"/>
    <property type="molecule type" value="Genomic_DNA"/>
</dbReference>
<dbReference type="SUPFAM" id="SSF51713">
    <property type="entry name" value="tRNA-guanine transglycosylase"/>
    <property type="match status" value="1"/>
</dbReference>
<dbReference type="GO" id="GO:0002099">
    <property type="term" value="P:tRNA wobble guanine modification"/>
    <property type="evidence" value="ECO:0007669"/>
    <property type="project" value="TreeGrafter"/>
</dbReference>
<dbReference type="NCBIfam" id="TIGR00449">
    <property type="entry name" value="tgt_general"/>
    <property type="match status" value="1"/>
</dbReference>
<evidence type="ECO:0000313" key="9">
    <source>
        <dbReference type="EMBL" id="ADQ54394.1"/>
    </source>
</evidence>
<comment type="cofactor">
    <cofactor evidence="6">
        <name>Zn(2+)</name>
        <dbReference type="ChEBI" id="CHEBI:29105"/>
    </cofactor>
    <text evidence="6">Binds 1 zinc ion per subunit.</text>
</comment>
<keyword evidence="5 6" id="KW-0862">Zinc</keyword>
<feature type="binding site" evidence="6">
    <location>
        <position position="122"/>
    </location>
    <ligand>
        <name>substrate</name>
    </ligand>
</feature>
<evidence type="ECO:0000256" key="3">
    <source>
        <dbReference type="ARBA" id="ARBA00022694"/>
    </source>
</evidence>
<organism evidence="9">
    <name type="scientific">uncultured marine crenarchaeote E37-7F</name>
    <dbReference type="NCBI Taxonomy" id="907717"/>
    <lineage>
        <taxon>Archaea</taxon>
        <taxon>Candidatus Bathyarchaeota</taxon>
        <taxon>environmental samples</taxon>
    </lineage>
</organism>
<dbReference type="InterPro" id="IPR040777">
    <property type="entry name" value="DUF5591"/>
</dbReference>
<accession>G9BAN8</accession>
<dbReference type="PANTHER" id="PTHR46499">
    <property type="entry name" value="QUEUINE TRNA-RIBOSYLTRANSFERASE"/>
    <property type="match status" value="1"/>
</dbReference>
<dbReference type="Pfam" id="PF01702">
    <property type="entry name" value="TGT"/>
    <property type="match status" value="1"/>
</dbReference>
<evidence type="ECO:0000256" key="4">
    <source>
        <dbReference type="ARBA" id="ARBA00022723"/>
    </source>
</evidence>
<dbReference type="GO" id="GO:0008270">
    <property type="term" value="F:zinc ion binding"/>
    <property type="evidence" value="ECO:0007669"/>
    <property type="project" value="UniProtKB-UniRule"/>
</dbReference>
<evidence type="ECO:0000259" key="7">
    <source>
        <dbReference type="Pfam" id="PF01702"/>
    </source>
</evidence>
<name>G9BAN8_9ARCH</name>
<comment type="function">
    <text evidence="6">Exchanges the guanine residue with 7-cyano-7-deazaguanine (preQ0) at position 15 in the dihydrouridine loop (D-loop) of archaeal tRNAs.</text>
</comment>
<dbReference type="GO" id="GO:0016763">
    <property type="term" value="F:pentosyltransferase activity"/>
    <property type="evidence" value="ECO:0007669"/>
    <property type="project" value="UniProtKB-UniRule"/>
</dbReference>
<dbReference type="InterPro" id="IPR036511">
    <property type="entry name" value="TGT-like_sf"/>
</dbReference>
<comment type="catalytic activity">
    <reaction evidence="6">
        <text>guanosine(15) in tRNA + 7-cyano-7-carbaguanine = 7-cyano-7-carbaguanosine(15) in tRNA + guanine</text>
        <dbReference type="Rhea" id="RHEA:43164"/>
        <dbReference type="Rhea" id="RHEA-COMP:10371"/>
        <dbReference type="Rhea" id="RHEA-COMP:10372"/>
        <dbReference type="ChEBI" id="CHEBI:16235"/>
        <dbReference type="ChEBI" id="CHEBI:45075"/>
        <dbReference type="ChEBI" id="CHEBI:74269"/>
        <dbReference type="ChEBI" id="CHEBI:82850"/>
        <dbReference type="EC" id="2.4.2.48"/>
    </reaction>
</comment>
<feature type="binding site" evidence="6">
    <location>
        <position position="279"/>
    </location>
    <ligand>
        <name>Zn(2+)</name>
        <dbReference type="ChEBI" id="CHEBI:29105"/>
    </ligand>
</feature>
<dbReference type="InterPro" id="IPR004804">
    <property type="entry name" value="TgtA"/>
</dbReference>